<keyword evidence="3 4" id="KW-0732">Signal</keyword>
<dbReference type="PROSITE" id="PS51257">
    <property type="entry name" value="PROKAR_LIPOPROTEIN"/>
    <property type="match status" value="1"/>
</dbReference>
<evidence type="ECO:0000259" key="5">
    <source>
        <dbReference type="Pfam" id="PF13407"/>
    </source>
</evidence>
<protein>
    <submittedName>
        <fullName evidence="6">Sugar ABC transporter substrate-binding protein</fullName>
    </submittedName>
</protein>
<dbReference type="InterPro" id="IPR028082">
    <property type="entry name" value="Peripla_BP_I"/>
</dbReference>
<evidence type="ECO:0000256" key="4">
    <source>
        <dbReference type="SAM" id="SignalP"/>
    </source>
</evidence>
<accession>A0A6G6WKA6</accession>
<evidence type="ECO:0000256" key="3">
    <source>
        <dbReference type="ARBA" id="ARBA00022729"/>
    </source>
</evidence>
<dbReference type="Proteomes" id="UP000502996">
    <property type="component" value="Chromosome"/>
</dbReference>
<name>A0A6G6WKA6_9ACTN</name>
<dbReference type="RefSeq" id="WP_165238414.1">
    <property type="nucleotide sequence ID" value="NZ_CP049257.1"/>
</dbReference>
<feature type="signal peptide" evidence="4">
    <location>
        <begin position="1"/>
        <end position="33"/>
    </location>
</feature>
<organism evidence="6 7">
    <name type="scientific">Nocardioides anomalus</name>
    <dbReference type="NCBI Taxonomy" id="2712223"/>
    <lineage>
        <taxon>Bacteria</taxon>
        <taxon>Bacillati</taxon>
        <taxon>Actinomycetota</taxon>
        <taxon>Actinomycetes</taxon>
        <taxon>Propionibacteriales</taxon>
        <taxon>Nocardioidaceae</taxon>
        <taxon>Nocardioides</taxon>
    </lineage>
</organism>
<dbReference type="GO" id="GO:0030246">
    <property type="term" value="F:carbohydrate binding"/>
    <property type="evidence" value="ECO:0007669"/>
    <property type="project" value="UniProtKB-ARBA"/>
</dbReference>
<evidence type="ECO:0000313" key="6">
    <source>
        <dbReference type="EMBL" id="QIG45642.1"/>
    </source>
</evidence>
<evidence type="ECO:0000256" key="1">
    <source>
        <dbReference type="ARBA" id="ARBA00004196"/>
    </source>
</evidence>
<evidence type="ECO:0000256" key="2">
    <source>
        <dbReference type="ARBA" id="ARBA00007639"/>
    </source>
</evidence>
<dbReference type="PANTHER" id="PTHR46847:SF1">
    <property type="entry name" value="D-ALLOSE-BINDING PERIPLASMIC PROTEIN-RELATED"/>
    <property type="match status" value="1"/>
</dbReference>
<dbReference type="InterPro" id="IPR025997">
    <property type="entry name" value="SBP_2_dom"/>
</dbReference>
<keyword evidence="7" id="KW-1185">Reference proteome</keyword>
<dbReference type="EMBL" id="CP049257">
    <property type="protein sequence ID" value="QIG45642.1"/>
    <property type="molecule type" value="Genomic_DNA"/>
</dbReference>
<dbReference type="Gene3D" id="3.40.50.2300">
    <property type="match status" value="2"/>
</dbReference>
<dbReference type="SUPFAM" id="SSF53822">
    <property type="entry name" value="Periplasmic binding protein-like I"/>
    <property type="match status" value="1"/>
</dbReference>
<comment type="subcellular location">
    <subcellularLocation>
        <location evidence="1">Cell envelope</location>
    </subcellularLocation>
</comment>
<dbReference type="AlphaFoldDB" id="A0A6G6WKA6"/>
<dbReference type="Pfam" id="PF13407">
    <property type="entry name" value="Peripla_BP_4"/>
    <property type="match status" value="1"/>
</dbReference>
<comment type="similarity">
    <text evidence="2">Belongs to the bacterial solute-binding protein 2 family.</text>
</comment>
<reference evidence="6 7" key="1">
    <citation type="submission" date="2020-02" db="EMBL/GenBank/DDBJ databases">
        <title>Full genome sequence of Nocardioides sp. R-3366.</title>
        <authorList>
            <person name="Im W.-T."/>
        </authorList>
    </citation>
    <scope>NUCLEOTIDE SEQUENCE [LARGE SCALE GENOMIC DNA]</scope>
    <source>
        <strain evidence="6 7">R-3366</strain>
    </source>
</reference>
<dbReference type="GO" id="GO:0030313">
    <property type="term" value="C:cell envelope"/>
    <property type="evidence" value="ECO:0007669"/>
    <property type="project" value="UniProtKB-SubCell"/>
</dbReference>
<dbReference type="CDD" id="cd01536">
    <property type="entry name" value="PBP1_ABC_sugar_binding-like"/>
    <property type="match status" value="1"/>
</dbReference>
<dbReference type="KEGG" id="nano:G5V58_25470"/>
<sequence>MSTSRSLLPTTRRRSTPLRLGAAVLGLALAAAACGGSGDDDDKASASGGGGGGLDGKTVDFVGYGADNPWGAHFNKVFTDKLEGQGVEIRDLTTMDPGTAVTNFNQAISNKPDLIVAALLDTSSMVVPIEKAKQAGIPVLVFDGRPDPSVDGDVMQVLSDSEALGVAAAQNLVEGLQAQGKDSGDIIVITGTKSGFAAQDRMKGFDAEMAKNPSYEVIETEDGNWDPALTGKIATQLIAKHGCDGIQGAYGMADYQAVAIIASAEQAGCQVGGADGMVVTGSNCFKAGIEAIKAGTLYGTATEDPGTIAEQTADYIERYFNGEEPPATEVVKEERVTAANVADFEAQCSNA</sequence>
<feature type="domain" description="Periplasmic binding protein" evidence="5">
    <location>
        <begin position="61"/>
        <end position="324"/>
    </location>
</feature>
<proteinExistence type="inferred from homology"/>
<feature type="chain" id="PRO_5039553961" evidence="4">
    <location>
        <begin position="34"/>
        <end position="351"/>
    </location>
</feature>
<gene>
    <name evidence="6" type="ORF">G5V58_25470</name>
</gene>
<evidence type="ECO:0000313" key="7">
    <source>
        <dbReference type="Proteomes" id="UP000502996"/>
    </source>
</evidence>
<dbReference type="PANTHER" id="PTHR46847">
    <property type="entry name" value="D-ALLOSE-BINDING PERIPLASMIC PROTEIN-RELATED"/>
    <property type="match status" value="1"/>
</dbReference>